<evidence type="ECO:0000313" key="2">
    <source>
        <dbReference type="Proteomes" id="UP000585507"/>
    </source>
</evidence>
<accession>A0A7W8U704</accession>
<name>A0A7W8U704_9HYPH</name>
<organism evidence="1 2">
    <name type="scientific">Rhizobium giardinii</name>
    <dbReference type="NCBI Taxonomy" id="56731"/>
    <lineage>
        <taxon>Bacteria</taxon>
        <taxon>Pseudomonadati</taxon>
        <taxon>Pseudomonadota</taxon>
        <taxon>Alphaproteobacteria</taxon>
        <taxon>Hyphomicrobiales</taxon>
        <taxon>Rhizobiaceae</taxon>
        <taxon>Rhizobium/Agrobacterium group</taxon>
        <taxon>Rhizobium</taxon>
    </lineage>
</organism>
<reference evidence="1 2" key="1">
    <citation type="submission" date="2020-08" db="EMBL/GenBank/DDBJ databases">
        <title>Genomic Encyclopedia of Type Strains, Phase IV (KMG-V): Genome sequencing to study the core and pangenomes of soil and plant-associated prokaryotes.</title>
        <authorList>
            <person name="Whitman W."/>
        </authorList>
    </citation>
    <scope>NUCLEOTIDE SEQUENCE [LARGE SCALE GENOMIC DNA]</scope>
    <source>
        <strain evidence="1 2">SEMIA 4084</strain>
    </source>
</reference>
<dbReference type="Proteomes" id="UP000585507">
    <property type="component" value="Unassembled WGS sequence"/>
</dbReference>
<comment type="caution">
    <text evidence="1">The sequence shown here is derived from an EMBL/GenBank/DDBJ whole genome shotgun (WGS) entry which is preliminary data.</text>
</comment>
<evidence type="ECO:0000313" key="1">
    <source>
        <dbReference type="EMBL" id="MBB5533962.1"/>
    </source>
</evidence>
<dbReference type="AlphaFoldDB" id="A0A7W8U704"/>
<gene>
    <name evidence="1" type="ORF">GGD55_000623</name>
</gene>
<protein>
    <submittedName>
        <fullName evidence="1">Uncharacterized protein</fullName>
    </submittedName>
</protein>
<keyword evidence="2" id="KW-1185">Reference proteome</keyword>
<dbReference type="RefSeq" id="WP_154663243.1">
    <property type="nucleotide sequence ID" value="NZ_JACHBK010000001.1"/>
</dbReference>
<sequence length="69" mass="7830">MTVSTSHIWKSAAATVRQPGQMRDKNLHIGGTLRDLYVAQQMPKTDKTFTDLLNALHTAEEAATRHRRR</sequence>
<dbReference type="EMBL" id="JACHBK010000001">
    <property type="protein sequence ID" value="MBB5533962.1"/>
    <property type="molecule type" value="Genomic_DNA"/>
</dbReference>
<proteinExistence type="predicted"/>